<accession>A0A7W8FG53</accession>
<dbReference type="Proteomes" id="UP000539075">
    <property type="component" value="Unassembled WGS sequence"/>
</dbReference>
<sequence>MMRSQRTPTRLFSGTFCALWTIALLTATLSGLAHLPVAVRYSLINIDNQATVWHYYAVALLLMLETYAVIIWWVQGRGMFSFTRCGAIRTALLATLSVTGLILMLHNLPDVAVFGRAYTTVKLCHLFSGLLLVPILLVQCCLWLAGKPSALKICASKKNRSSL</sequence>
<protein>
    <submittedName>
        <fullName evidence="2">Magnesium-transporting ATPase (P-type)</fullName>
    </submittedName>
</protein>
<keyword evidence="1" id="KW-1133">Transmembrane helix</keyword>
<dbReference type="EMBL" id="JACHGO010000004">
    <property type="protein sequence ID" value="MBB5143390.1"/>
    <property type="molecule type" value="Genomic_DNA"/>
</dbReference>
<feature type="transmembrane region" description="Helical" evidence="1">
    <location>
        <begin position="126"/>
        <end position="145"/>
    </location>
</feature>
<keyword evidence="1" id="KW-0472">Membrane</keyword>
<feature type="transmembrane region" description="Helical" evidence="1">
    <location>
        <begin position="12"/>
        <end position="33"/>
    </location>
</feature>
<feature type="transmembrane region" description="Helical" evidence="1">
    <location>
        <begin position="53"/>
        <end position="74"/>
    </location>
</feature>
<feature type="transmembrane region" description="Helical" evidence="1">
    <location>
        <begin position="86"/>
        <end position="106"/>
    </location>
</feature>
<keyword evidence="3" id="KW-1185">Reference proteome</keyword>
<name>A0A7W8FG53_9BACT</name>
<evidence type="ECO:0000256" key="1">
    <source>
        <dbReference type="SAM" id="Phobius"/>
    </source>
</evidence>
<comment type="caution">
    <text evidence="2">The sequence shown here is derived from an EMBL/GenBank/DDBJ whole genome shotgun (WGS) entry which is preliminary data.</text>
</comment>
<dbReference type="AlphaFoldDB" id="A0A7W8FG53"/>
<keyword evidence="1" id="KW-0812">Transmembrane</keyword>
<evidence type="ECO:0000313" key="2">
    <source>
        <dbReference type="EMBL" id="MBB5143390.1"/>
    </source>
</evidence>
<reference evidence="2 3" key="1">
    <citation type="submission" date="2020-08" db="EMBL/GenBank/DDBJ databases">
        <title>Genomic Encyclopedia of Type Strains, Phase IV (KMG-IV): sequencing the most valuable type-strain genomes for metagenomic binning, comparative biology and taxonomic classification.</title>
        <authorList>
            <person name="Goeker M."/>
        </authorList>
    </citation>
    <scope>NUCLEOTIDE SEQUENCE [LARGE SCALE GENOMIC DNA]</scope>
    <source>
        <strain evidence="2 3">DSM 11275</strain>
    </source>
</reference>
<evidence type="ECO:0000313" key="3">
    <source>
        <dbReference type="Proteomes" id="UP000539075"/>
    </source>
</evidence>
<organism evidence="2 3">
    <name type="scientific">Desulfovibrio intestinalis</name>
    <dbReference type="NCBI Taxonomy" id="58621"/>
    <lineage>
        <taxon>Bacteria</taxon>
        <taxon>Pseudomonadati</taxon>
        <taxon>Thermodesulfobacteriota</taxon>
        <taxon>Desulfovibrionia</taxon>
        <taxon>Desulfovibrionales</taxon>
        <taxon>Desulfovibrionaceae</taxon>
        <taxon>Desulfovibrio</taxon>
    </lineage>
</organism>
<dbReference type="RefSeq" id="WP_183718882.1">
    <property type="nucleotide sequence ID" value="NZ_JACHGO010000004.1"/>
</dbReference>
<gene>
    <name evidence="2" type="ORF">HNQ38_001487</name>
</gene>
<proteinExistence type="predicted"/>